<gene>
    <name evidence="1" type="ORF">NHX12_011249</name>
</gene>
<protein>
    <submittedName>
        <fullName evidence="1">Uncharacterized protein</fullName>
    </submittedName>
</protein>
<dbReference type="Proteomes" id="UP001148018">
    <property type="component" value="Unassembled WGS sequence"/>
</dbReference>
<reference evidence="1" key="1">
    <citation type="submission" date="2022-07" db="EMBL/GenBank/DDBJ databases">
        <title>Chromosome-level genome of Muraenolepis orangiensis.</title>
        <authorList>
            <person name="Kim J."/>
        </authorList>
    </citation>
    <scope>NUCLEOTIDE SEQUENCE</scope>
    <source>
        <strain evidence="1">KU_S4_2022</strain>
        <tissue evidence="1">Muscle</tissue>
    </source>
</reference>
<comment type="caution">
    <text evidence="1">The sequence shown here is derived from an EMBL/GenBank/DDBJ whole genome shotgun (WGS) entry which is preliminary data.</text>
</comment>
<keyword evidence="2" id="KW-1185">Reference proteome</keyword>
<proteinExistence type="predicted"/>
<dbReference type="AlphaFoldDB" id="A0A9Q0I5H9"/>
<evidence type="ECO:0000313" key="2">
    <source>
        <dbReference type="Proteomes" id="UP001148018"/>
    </source>
</evidence>
<evidence type="ECO:0000313" key="1">
    <source>
        <dbReference type="EMBL" id="KAJ3587652.1"/>
    </source>
</evidence>
<organism evidence="1 2">
    <name type="scientific">Muraenolepis orangiensis</name>
    <name type="common">Patagonian moray cod</name>
    <dbReference type="NCBI Taxonomy" id="630683"/>
    <lineage>
        <taxon>Eukaryota</taxon>
        <taxon>Metazoa</taxon>
        <taxon>Chordata</taxon>
        <taxon>Craniata</taxon>
        <taxon>Vertebrata</taxon>
        <taxon>Euteleostomi</taxon>
        <taxon>Actinopterygii</taxon>
        <taxon>Neopterygii</taxon>
        <taxon>Teleostei</taxon>
        <taxon>Neoteleostei</taxon>
        <taxon>Acanthomorphata</taxon>
        <taxon>Zeiogadaria</taxon>
        <taxon>Gadariae</taxon>
        <taxon>Gadiformes</taxon>
        <taxon>Muraenolepidoidei</taxon>
        <taxon>Muraenolepididae</taxon>
        <taxon>Muraenolepis</taxon>
    </lineage>
</organism>
<name>A0A9Q0I5H9_9TELE</name>
<sequence length="84" mass="9549">MYHWQQFLHFTAQKCLLVIKIKKGQQLLTIGAPAFVGTGRMWEEHGKAYRLANQDLFPFLISHAPSYSKACQEVVIAVPLIYAS</sequence>
<accession>A0A9Q0I5H9</accession>
<dbReference type="EMBL" id="JANIIK010000116">
    <property type="protein sequence ID" value="KAJ3587652.1"/>
    <property type="molecule type" value="Genomic_DNA"/>
</dbReference>